<evidence type="ECO:0000313" key="2">
    <source>
        <dbReference type="Proteomes" id="UP000198888"/>
    </source>
</evidence>
<sequence length="224" mass="24871">MGLMDTVRSILGVSAERRTLVRLKLVVVVRSILGVSAEADATRDADPEDLFGMSTAYVTMEADLGYDNAGKAALCFSSVDSTDFGAMVEEVEAILEAGAEETGTTFDSHADDHGYNWVVLDDDDPEDLLTSIHFAADTFIEQGYGSRLLAAVFAFDKSSTDHAYWIYSFRRGAYYPFVPKGDHERDSKTEFKLQSVLDGELGIEDDESYWYPLWPDRPGGYPWD</sequence>
<protein>
    <submittedName>
        <fullName evidence="1">Uncharacterized protein</fullName>
    </submittedName>
</protein>
<organism evidence="1 2">
    <name type="scientific">Halohasta litchfieldiae</name>
    <dbReference type="NCBI Taxonomy" id="1073996"/>
    <lineage>
        <taxon>Archaea</taxon>
        <taxon>Methanobacteriati</taxon>
        <taxon>Methanobacteriota</taxon>
        <taxon>Stenosarchaea group</taxon>
        <taxon>Halobacteria</taxon>
        <taxon>Halobacteriales</taxon>
        <taxon>Haloferacaceae</taxon>
        <taxon>Halohasta</taxon>
    </lineage>
</organism>
<accession>A0A1H6R9R2</accession>
<dbReference type="Proteomes" id="UP000198888">
    <property type="component" value="Unassembled WGS sequence"/>
</dbReference>
<reference evidence="1 2" key="1">
    <citation type="submission" date="2016-10" db="EMBL/GenBank/DDBJ databases">
        <authorList>
            <person name="de Groot N.N."/>
        </authorList>
    </citation>
    <scope>NUCLEOTIDE SEQUENCE [LARGE SCALE GENOMIC DNA]</scope>
    <source>
        <strain evidence="1 2">DSM 22187</strain>
    </source>
</reference>
<dbReference type="Pfam" id="PF22742">
    <property type="entry name" value="PspAB"/>
    <property type="match status" value="1"/>
</dbReference>
<evidence type="ECO:0000313" key="1">
    <source>
        <dbReference type="EMBL" id="SEI48355.1"/>
    </source>
</evidence>
<dbReference type="AlphaFoldDB" id="A0A1H6R9R2"/>
<keyword evidence="2" id="KW-1185">Reference proteome</keyword>
<proteinExistence type="predicted"/>
<dbReference type="EMBL" id="FNYR01000001">
    <property type="protein sequence ID" value="SEI48355.1"/>
    <property type="molecule type" value="Genomic_DNA"/>
</dbReference>
<accession>A0A2H4Q2I3</accession>
<gene>
    <name evidence="1" type="ORF">SAMN05444271_101138</name>
</gene>
<dbReference type="InterPro" id="IPR054383">
    <property type="entry name" value="PspAB-like"/>
</dbReference>
<dbReference type="STRING" id="1073996.SAMN05444271_101138"/>
<dbReference type="KEGG" id="hae:halTADL_1828"/>
<name>A0A1H6R9R2_9EURY</name>